<feature type="compositionally biased region" description="Basic and acidic residues" evidence="1">
    <location>
        <begin position="748"/>
        <end position="759"/>
    </location>
</feature>
<protein>
    <submittedName>
        <fullName evidence="4">Interleukin-6 receptor subunit beta</fullName>
    </submittedName>
</protein>
<sequence length="893" mass="99527">MAEGRIFGGWLNFKFKTLVLFLIIIHPAAAFLFPKSNKLLPGDSLVFVGETLRVTCSSEKLKNDVSKALFKIQAGENSWYQENVTEVDSSTAETHILITENFAAVSSLTCFKEQEYLKAMKIYVEKPLKPVSNFSGFFFDDDEPYSMVKWSNNSEYYLAPQNIKTEARIVTNGTPQNWSHAALCEEIDSCKVDYGGEYYLSFHFNTSHARAHLRREPEYLQPLYETFVESTHMFNLIQNRKTGALTNVQVKNINHTCIDVSWSLPYYFTKKCSNCSSLLYKMELQTSDAAEHLSIRGLQNLEVNEPITVCNLTSFTSYNLTAWVKKEEKNPWSEASSQIQLLTAEDRPLTGPQVTSTSYHVLGPGEKGWRPVRIYWNTQPKSSIRGQITGYEVHEQNLKTKLRLSSNFYASELPIASGSEIKIYTSTKVGPSVSPSVVYVPAADADKGLLESSIDLTVEEILIAKTKMLNVTWKADALDESEGQIILTFYMCEEERPKACLSDYQVTQANLSMGQIELSYVSLSVDLFGYALERSTGQKRGIEWTDCVYQADQIPAKPEDLQAFPGEKSGSVRITWSNTRCDRKKKALVYAYNLTICAQQHPSKASSEGFDVKECRSATYPSDRPSIYVFDNLVADQTYQVYLQAKSLSGSSPEAQTETKSAKVSGSSEGLPTEAIIMIVLLLIVILGAIFCCYIKRHINRVNLQRKKMLMLLSVTDKKQEALDTNEDSGISSAANKQPTVSDPPLLPRREQNPEKEDIPLSPIVVASSMAEANTPEPDGSIKDAPTSDTLKAYVKQNADPSQVSTSAEQDGYGEPQATPDDGLSSEWQDMQYTHAFACTDKPLSIEFNDLQDEGALCSSPESVEKQLVVSNKVSEMPCGVADSGYKAQAFIQ</sequence>
<dbReference type="Proteomes" id="UP000735302">
    <property type="component" value="Unassembled WGS sequence"/>
</dbReference>
<dbReference type="Gene3D" id="2.60.40.10">
    <property type="entry name" value="Immunoglobulins"/>
    <property type="match status" value="2"/>
</dbReference>
<reference evidence="4 5" key="1">
    <citation type="journal article" date="2021" name="Elife">
        <title>Chloroplast acquisition without the gene transfer in kleptoplastic sea slugs, Plakobranchus ocellatus.</title>
        <authorList>
            <person name="Maeda T."/>
            <person name="Takahashi S."/>
            <person name="Yoshida T."/>
            <person name="Shimamura S."/>
            <person name="Takaki Y."/>
            <person name="Nagai Y."/>
            <person name="Toyoda A."/>
            <person name="Suzuki Y."/>
            <person name="Arimoto A."/>
            <person name="Ishii H."/>
            <person name="Satoh N."/>
            <person name="Nishiyama T."/>
            <person name="Hasebe M."/>
            <person name="Maruyama T."/>
            <person name="Minagawa J."/>
            <person name="Obokata J."/>
            <person name="Shigenobu S."/>
        </authorList>
    </citation>
    <scope>NUCLEOTIDE SEQUENCE [LARGE SCALE GENOMIC DNA]</scope>
</reference>
<evidence type="ECO:0000256" key="1">
    <source>
        <dbReference type="SAM" id="MobiDB-lite"/>
    </source>
</evidence>
<proteinExistence type="predicted"/>
<keyword evidence="2" id="KW-1133">Transmembrane helix</keyword>
<feature type="domain" description="Fibronectin type-III" evidence="3">
    <location>
        <begin position="557"/>
        <end position="665"/>
    </location>
</feature>
<keyword evidence="2" id="KW-0812">Transmembrane</keyword>
<dbReference type="SMART" id="SM00060">
    <property type="entry name" value="FN3"/>
    <property type="match status" value="2"/>
</dbReference>
<dbReference type="CDD" id="cd00063">
    <property type="entry name" value="FN3"/>
    <property type="match status" value="1"/>
</dbReference>
<feature type="compositionally biased region" description="Polar residues" evidence="1">
    <location>
        <begin position="728"/>
        <end position="741"/>
    </location>
</feature>
<feature type="region of interest" description="Disordered" evidence="1">
    <location>
        <begin position="724"/>
        <end position="760"/>
    </location>
</feature>
<dbReference type="InterPro" id="IPR013783">
    <property type="entry name" value="Ig-like_fold"/>
</dbReference>
<dbReference type="PROSITE" id="PS50853">
    <property type="entry name" value="FN3"/>
    <property type="match status" value="2"/>
</dbReference>
<feature type="region of interest" description="Disordered" evidence="1">
    <location>
        <begin position="796"/>
        <end position="826"/>
    </location>
</feature>
<dbReference type="AlphaFoldDB" id="A0AAV3Z7X1"/>
<feature type="transmembrane region" description="Helical" evidence="2">
    <location>
        <begin position="675"/>
        <end position="695"/>
    </location>
</feature>
<gene>
    <name evidence="4" type="ORF">PoB_001784200</name>
</gene>
<feature type="domain" description="Fibronectin type-III" evidence="3">
    <location>
        <begin position="244"/>
        <end position="346"/>
    </location>
</feature>
<name>A0AAV3Z7X1_9GAST</name>
<dbReference type="InterPro" id="IPR036116">
    <property type="entry name" value="FN3_sf"/>
</dbReference>
<accession>A0AAV3Z7X1</accession>
<organism evidence="4 5">
    <name type="scientific">Plakobranchus ocellatus</name>
    <dbReference type="NCBI Taxonomy" id="259542"/>
    <lineage>
        <taxon>Eukaryota</taxon>
        <taxon>Metazoa</taxon>
        <taxon>Spiralia</taxon>
        <taxon>Lophotrochozoa</taxon>
        <taxon>Mollusca</taxon>
        <taxon>Gastropoda</taxon>
        <taxon>Heterobranchia</taxon>
        <taxon>Euthyneura</taxon>
        <taxon>Panpulmonata</taxon>
        <taxon>Sacoglossa</taxon>
        <taxon>Placobranchoidea</taxon>
        <taxon>Plakobranchidae</taxon>
        <taxon>Plakobranchus</taxon>
    </lineage>
</organism>
<evidence type="ECO:0000313" key="5">
    <source>
        <dbReference type="Proteomes" id="UP000735302"/>
    </source>
</evidence>
<dbReference type="EMBL" id="BLXT01002128">
    <property type="protein sequence ID" value="GFN91336.1"/>
    <property type="molecule type" value="Genomic_DNA"/>
</dbReference>
<keyword evidence="4" id="KW-0675">Receptor</keyword>
<dbReference type="InterPro" id="IPR003961">
    <property type="entry name" value="FN3_dom"/>
</dbReference>
<evidence type="ECO:0000259" key="3">
    <source>
        <dbReference type="PROSITE" id="PS50853"/>
    </source>
</evidence>
<comment type="caution">
    <text evidence="4">The sequence shown here is derived from an EMBL/GenBank/DDBJ whole genome shotgun (WGS) entry which is preliminary data.</text>
</comment>
<feature type="compositionally biased region" description="Polar residues" evidence="1">
    <location>
        <begin position="799"/>
        <end position="809"/>
    </location>
</feature>
<dbReference type="SUPFAM" id="SSF49265">
    <property type="entry name" value="Fibronectin type III"/>
    <property type="match status" value="1"/>
</dbReference>
<keyword evidence="5" id="KW-1185">Reference proteome</keyword>
<keyword evidence="2" id="KW-0472">Membrane</keyword>
<evidence type="ECO:0000256" key="2">
    <source>
        <dbReference type="SAM" id="Phobius"/>
    </source>
</evidence>
<evidence type="ECO:0000313" key="4">
    <source>
        <dbReference type="EMBL" id="GFN91336.1"/>
    </source>
</evidence>